<keyword evidence="2" id="KW-0732">Signal</keyword>
<dbReference type="EMBL" id="KQ971351">
    <property type="protein sequence ID" value="KYB26795.1"/>
    <property type="molecule type" value="Genomic_DNA"/>
</dbReference>
<evidence type="ECO:0000256" key="2">
    <source>
        <dbReference type="SAM" id="SignalP"/>
    </source>
</evidence>
<keyword evidence="4" id="KW-1185">Reference proteome</keyword>
<gene>
    <name evidence="3" type="primary">AUGUSTUS-3.0.2_34755</name>
    <name evidence="3" type="ORF">TcasGA2_TC034755</name>
</gene>
<name>A0A139WG20_TRICA</name>
<dbReference type="AlphaFoldDB" id="A0A139WG20"/>
<feature type="chain" id="PRO_5007299908" description="Transmembrane protein" evidence="2">
    <location>
        <begin position="21"/>
        <end position="110"/>
    </location>
</feature>
<evidence type="ECO:0000313" key="3">
    <source>
        <dbReference type="EMBL" id="KYB26795.1"/>
    </source>
</evidence>
<evidence type="ECO:0008006" key="5">
    <source>
        <dbReference type="Google" id="ProtNLM"/>
    </source>
</evidence>
<accession>A0A139WG20</accession>
<reference evidence="3 4" key="2">
    <citation type="journal article" date="2010" name="Nucleic Acids Res.">
        <title>BeetleBase in 2010: revisions to provide comprehensive genomic information for Tribolium castaneum.</title>
        <authorList>
            <person name="Kim H.S."/>
            <person name="Murphy T."/>
            <person name="Xia J."/>
            <person name="Caragea D."/>
            <person name="Park Y."/>
            <person name="Beeman R.W."/>
            <person name="Lorenzen M.D."/>
            <person name="Butcher S."/>
            <person name="Manak J.R."/>
            <person name="Brown S.J."/>
        </authorList>
    </citation>
    <scope>GENOME REANNOTATION</scope>
    <source>
        <strain evidence="3 4">Georgia GA2</strain>
    </source>
</reference>
<organism evidence="3 4">
    <name type="scientific">Tribolium castaneum</name>
    <name type="common">Red flour beetle</name>
    <dbReference type="NCBI Taxonomy" id="7070"/>
    <lineage>
        <taxon>Eukaryota</taxon>
        <taxon>Metazoa</taxon>
        <taxon>Ecdysozoa</taxon>
        <taxon>Arthropoda</taxon>
        <taxon>Hexapoda</taxon>
        <taxon>Insecta</taxon>
        <taxon>Pterygota</taxon>
        <taxon>Neoptera</taxon>
        <taxon>Endopterygota</taxon>
        <taxon>Coleoptera</taxon>
        <taxon>Polyphaga</taxon>
        <taxon>Cucujiformia</taxon>
        <taxon>Tenebrionidae</taxon>
        <taxon>Tenebrionidae incertae sedis</taxon>
        <taxon>Tribolium</taxon>
    </lineage>
</organism>
<dbReference type="InParanoid" id="A0A139WG20"/>
<proteinExistence type="predicted"/>
<feature type="signal peptide" evidence="2">
    <location>
        <begin position="1"/>
        <end position="20"/>
    </location>
</feature>
<reference evidence="3 4" key="1">
    <citation type="journal article" date="2008" name="Nature">
        <title>The genome of the model beetle and pest Tribolium castaneum.</title>
        <authorList>
            <consortium name="Tribolium Genome Sequencing Consortium"/>
            <person name="Richards S."/>
            <person name="Gibbs R.A."/>
            <person name="Weinstock G.M."/>
            <person name="Brown S.J."/>
            <person name="Denell R."/>
            <person name="Beeman R.W."/>
            <person name="Gibbs R."/>
            <person name="Beeman R.W."/>
            <person name="Brown S.J."/>
            <person name="Bucher G."/>
            <person name="Friedrich M."/>
            <person name="Grimmelikhuijzen C.J."/>
            <person name="Klingler M."/>
            <person name="Lorenzen M."/>
            <person name="Richards S."/>
            <person name="Roth S."/>
            <person name="Schroder R."/>
            <person name="Tautz D."/>
            <person name="Zdobnov E.M."/>
            <person name="Muzny D."/>
            <person name="Gibbs R.A."/>
            <person name="Weinstock G.M."/>
            <person name="Attaway T."/>
            <person name="Bell S."/>
            <person name="Buhay C.J."/>
            <person name="Chandrabose M.N."/>
            <person name="Chavez D."/>
            <person name="Clerk-Blankenburg K.P."/>
            <person name="Cree A."/>
            <person name="Dao M."/>
            <person name="Davis C."/>
            <person name="Chacko J."/>
            <person name="Dinh H."/>
            <person name="Dugan-Rocha S."/>
            <person name="Fowler G."/>
            <person name="Garner T.T."/>
            <person name="Garnes J."/>
            <person name="Gnirke A."/>
            <person name="Hawes A."/>
            <person name="Hernandez J."/>
            <person name="Hines S."/>
            <person name="Holder M."/>
            <person name="Hume J."/>
            <person name="Jhangiani S.N."/>
            <person name="Joshi V."/>
            <person name="Khan Z.M."/>
            <person name="Jackson L."/>
            <person name="Kovar C."/>
            <person name="Kowis A."/>
            <person name="Lee S."/>
            <person name="Lewis L.R."/>
            <person name="Margolis J."/>
            <person name="Morgan M."/>
            <person name="Nazareth L.V."/>
            <person name="Nguyen N."/>
            <person name="Okwuonu G."/>
            <person name="Parker D."/>
            <person name="Richards S."/>
            <person name="Ruiz S.J."/>
            <person name="Santibanez J."/>
            <person name="Savard J."/>
            <person name="Scherer S.E."/>
            <person name="Schneider B."/>
            <person name="Sodergren E."/>
            <person name="Tautz D."/>
            <person name="Vattahil S."/>
            <person name="Villasana D."/>
            <person name="White C.S."/>
            <person name="Wright R."/>
            <person name="Park Y."/>
            <person name="Beeman R.W."/>
            <person name="Lord J."/>
            <person name="Oppert B."/>
            <person name="Lorenzen M."/>
            <person name="Brown S."/>
            <person name="Wang L."/>
            <person name="Savard J."/>
            <person name="Tautz D."/>
            <person name="Richards S."/>
            <person name="Weinstock G."/>
            <person name="Gibbs R.A."/>
            <person name="Liu Y."/>
            <person name="Worley K."/>
            <person name="Weinstock G."/>
            <person name="Elsik C.G."/>
            <person name="Reese J.T."/>
            <person name="Elhaik E."/>
            <person name="Landan G."/>
            <person name="Graur D."/>
            <person name="Arensburger P."/>
            <person name="Atkinson P."/>
            <person name="Beeman R.W."/>
            <person name="Beidler J."/>
            <person name="Brown S.J."/>
            <person name="Demuth J.P."/>
            <person name="Drury D.W."/>
            <person name="Du Y.Z."/>
            <person name="Fujiwara H."/>
            <person name="Lorenzen M."/>
            <person name="Maselli V."/>
            <person name="Osanai M."/>
            <person name="Park Y."/>
            <person name="Robertson H.M."/>
            <person name="Tu Z."/>
            <person name="Wang J.J."/>
            <person name="Wang S."/>
            <person name="Richards S."/>
            <person name="Song H."/>
            <person name="Zhang L."/>
            <person name="Sodergren E."/>
            <person name="Werner D."/>
            <person name="Stanke M."/>
            <person name="Morgenstern B."/>
            <person name="Solovyev V."/>
            <person name="Kosarev P."/>
            <person name="Brown G."/>
            <person name="Chen H.C."/>
            <person name="Ermolaeva O."/>
            <person name="Hlavina W."/>
            <person name="Kapustin Y."/>
            <person name="Kiryutin B."/>
            <person name="Kitts P."/>
            <person name="Maglott D."/>
            <person name="Pruitt K."/>
            <person name="Sapojnikov V."/>
            <person name="Souvorov A."/>
            <person name="Mackey A.J."/>
            <person name="Waterhouse R.M."/>
            <person name="Wyder S."/>
            <person name="Zdobnov E.M."/>
            <person name="Zdobnov E.M."/>
            <person name="Wyder S."/>
            <person name="Kriventseva E.V."/>
            <person name="Kadowaki T."/>
            <person name="Bork P."/>
            <person name="Aranda M."/>
            <person name="Bao R."/>
            <person name="Beermann A."/>
            <person name="Berns N."/>
            <person name="Bolognesi R."/>
            <person name="Bonneton F."/>
            <person name="Bopp D."/>
            <person name="Brown S.J."/>
            <person name="Bucher G."/>
            <person name="Butts T."/>
            <person name="Chaumot A."/>
            <person name="Denell R.E."/>
            <person name="Ferrier D.E."/>
            <person name="Friedrich M."/>
            <person name="Gordon C.M."/>
            <person name="Jindra M."/>
            <person name="Klingler M."/>
            <person name="Lan Q."/>
            <person name="Lattorff H.M."/>
            <person name="Laudet V."/>
            <person name="von Levetsow C."/>
            <person name="Liu Z."/>
            <person name="Lutz R."/>
            <person name="Lynch J.A."/>
            <person name="da Fonseca R.N."/>
            <person name="Posnien N."/>
            <person name="Reuter R."/>
            <person name="Roth S."/>
            <person name="Savard J."/>
            <person name="Schinko J.B."/>
            <person name="Schmitt C."/>
            <person name="Schoppmeier M."/>
            <person name="Schroder R."/>
            <person name="Shippy T.D."/>
            <person name="Simonnet F."/>
            <person name="Marques-Souza H."/>
            <person name="Tautz D."/>
            <person name="Tomoyasu Y."/>
            <person name="Trauner J."/>
            <person name="Van der Zee M."/>
            <person name="Vervoort M."/>
            <person name="Wittkopp N."/>
            <person name="Wimmer E.A."/>
            <person name="Yang X."/>
            <person name="Jones A.K."/>
            <person name="Sattelle D.B."/>
            <person name="Ebert P.R."/>
            <person name="Nelson D."/>
            <person name="Scott J.G."/>
            <person name="Beeman R.W."/>
            <person name="Muthukrishnan S."/>
            <person name="Kramer K.J."/>
            <person name="Arakane Y."/>
            <person name="Beeman R.W."/>
            <person name="Zhu Q."/>
            <person name="Hogenkamp D."/>
            <person name="Dixit R."/>
            <person name="Oppert B."/>
            <person name="Jiang H."/>
            <person name="Zou Z."/>
            <person name="Marshall J."/>
            <person name="Elpidina E."/>
            <person name="Vinokurov K."/>
            <person name="Oppert C."/>
            <person name="Zou Z."/>
            <person name="Evans J."/>
            <person name="Lu Z."/>
            <person name="Zhao P."/>
            <person name="Sumathipala N."/>
            <person name="Altincicek B."/>
            <person name="Vilcinskas A."/>
            <person name="Williams M."/>
            <person name="Hultmark D."/>
            <person name="Hetru C."/>
            <person name="Jiang H."/>
            <person name="Grimmelikhuijzen C.J."/>
            <person name="Hauser F."/>
            <person name="Cazzamali G."/>
            <person name="Williamson M."/>
            <person name="Park Y."/>
            <person name="Li B."/>
            <person name="Tanaka Y."/>
            <person name="Predel R."/>
            <person name="Neupert S."/>
            <person name="Schachtner J."/>
            <person name="Verleyen P."/>
            <person name="Raible F."/>
            <person name="Bork P."/>
            <person name="Friedrich M."/>
            <person name="Walden K.K."/>
            <person name="Robertson H.M."/>
            <person name="Angeli S."/>
            <person name="Foret S."/>
            <person name="Bucher G."/>
            <person name="Schuetz S."/>
            <person name="Maleszka R."/>
            <person name="Wimmer E.A."/>
            <person name="Beeman R.W."/>
            <person name="Lorenzen M."/>
            <person name="Tomoyasu Y."/>
            <person name="Miller S.C."/>
            <person name="Grossmann D."/>
            <person name="Bucher G."/>
        </authorList>
    </citation>
    <scope>NUCLEOTIDE SEQUENCE [LARGE SCALE GENOMIC DNA]</scope>
    <source>
        <strain evidence="3 4">Georgia GA2</strain>
    </source>
</reference>
<sequence length="110" mass="13021">MARNTFFLLSLAVLMLAVTALLPVSNNIKTLNQISNCREKREMSNGHVNNLQILNKREQNNLEHVFERERRQVDVNDGDFTNFRQGSRRTPPTTRSTKRKTTKRKLRWYF</sequence>
<evidence type="ECO:0000256" key="1">
    <source>
        <dbReference type="SAM" id="MobiDB-lite"/>
    </source>
</evidence>
<evidence type="ECO:0000313" key="4">
    <source>
        <dbReference type="Proteomes" id="UP000007266"/>
    </source>
</evidence>
<feature type="region of interest" description="Disordered" evidence="1">
    <location>
        <begin position="77"/>
        <end position="104"/>
    </location>
</feature>
<dbReference type="Proteomes" id="UP000007266">
    <property type="component" value="Linkage group 7"/>
</dbReference>
<protein>
    <recommendedName>
        <fullName evidence="5">Transmembrane protein</fullName>
    </recommendedName>
</protein>